<dbReference type="KEGG" id="nti:DNFV4_02266"/>
<name>A0AA86T4E6_9BACT</name>
<proteinExistence type="predicted"/>
<feature type="signal peptide" evidence="1">
    <location>
        <begin position="1"/>
        <end position="29"/>
    </location>
</feature>
<accession>A0AA86T4E6</accession>
<evidence type="ECO:0000313" key="2">
    <source>
        <dbReference type="EMBL" id="CAI4031845.1"/>
    </source>
</evidence>
<dbReference type="EMBL" id="OX365700">
    <property type="protein sequence ID" value="CAI4031845.1"/>
    <property type="molecule type" value="Genomic_DNA"/>
</dbReference>
<gene>
    <name evidence="2" type="ORF">DNFV4_02266</name>
</gene>
<sequence>MRHGSAVGTFALILLISMCLAVRTSHAEAQTKSYYSPIIHVNKEQGYIVISDSGAVFGVEVPPEAKPNLDKLPLSGLIDLVVEIRPGQAPLVKKWTVMSGETSCRVFDGKECRP</sequence>
<feature type="chain" id="PRO_5041686330" evidence="1">
    <location>
        <begin position="30"/>
        <end position="114"/>
    </location>
</feature>
<dbReference type="Proteomes" id="UP001179121">
    <property type="component" value="Chromosome"/>
</dbReference>
<evidence type="ECO:0000256" key="1">
    <source>
        <dbReference type="SAM" id="SignalP"/>
    </source>
</evidence>
<evidence type="ECO:0000313" key="3">
    <source>
        <dbReference type="Proteomes" id="UP001179121"/>
    </source>
</evidence>
<dbReference type="RefSeq" id="WP_289268606.1">
    <property type="nucleotide sequence ID" value="NZ_OX365700.1"/>
</dbReference>
<protein>
    <submittedName>
        <fullName evidence="2">Uncharacterized protein</fullName>
    </submittedName>
</protein>
<keyword evidence="3" id="KW-1185">Reference proteome</keyword>
<reference evidence="2" key="1">
    <citation type="submission" date="2022-10" db="EMBL/GenBank/DDBJ databases">
        <authorList>
            <person name="Koch H."/>
        </authorList>
    </citation>
    <scope>NUCLEOTIDE SEQUENCE</scope>
    <source>
        <strain evidence="2">DNF</strain>
    </source>
</reference>
<organism evidence="2 3">
    <name type="scientific">Nitrospira tepida</name>
    <dbReference type="NCBI Taxonomy" id="2973512"/>
    <lineage>
        <taxon>Bacteria</taxon>
        <taxon>Pseudomonadati</taxon>
        <taxon>Nitrospirota</taxon>
        <taxon>Nitrospiria</taxon>
        <taxon>Nitrospirales</taxon>
        <taxon>Nitrospiraceae</taxon>
        <taxon>Nitrospira</taxon>
    </lineage>
</organism>
<dbReference type="AlphaFoldDB" id="A0AA86T4E6"/>
<keyword evidence="1" id="KW-0732">Signal</keyword>